<protein>
    <submittedName>
        <fullName evidence="1">Uncharacterized protein</fullName>
    </submittedName>
</protein>
<keyword evidence="2" id="KW-1185">Reference proteome</keyword>
<sequence>MALNEGIRISSLLYHLERLASGHRQTGKIAAPHRVTSDGAVRLQAMLQTKQAQQPSALVQPVPVAVKTPVQSVQPARRYPQPD</sequence>
<organism evidence="1 2">
    <name type="scientific">Pseudoduganella lutea</name>
    <dbReference type="NCBI Taxonomy" id="321985"/>
    <lineage>
        <taxon>Bacteria</taxon>
        <taxon>Pseudomonadati</taxon>
        <taxon>Pseudomonadota</taxon>
        <taxon>Betaproteobacteria</taxon>
        <taxon>Burkholderiales</taxon>
        <taxon>Oxalobacteraceae</taxon>
        <taxon>Telluria group</taxon>
        <taxon>Pseudoduganella</taxon>
    </lineage>
</organism>
<proteinExistence type="predicted"/>
<name>A0A4P6L524_9BURK</name>
<reference evidence="1 2" key="1">
    <citation type="submission" date="2019-02" db="EMBL/GenBank/DDBJ databases">
        <title>Draft Genome Sequences of Six Type Strains of the Genus Massilia.</title>
        <authorList>
            <person name="Miess H."/>
            <person name="Frediansyhah A."/>
            <person name="Gross H."/>
        </authorList>
    </citation>
    <scope>NUCLEOTIDE SEQUENCE [LARGE SCALE GENOMIC DNA]</scope>
    <source>
        <strain evidence="1 2">DSM 17473</strain>
    </source>
</reference>
<gene>
    <name evidence="1" type="ORF">EWM63_28645</name>
</gene>
<evidence type="ECO:0000313" key="1">
    <source>
        <dbReference type="EMBL" id="QBE66445.1"/>
    </source>
</evidence>
<evidence type="ECO:0000313" key="2">
    <source>
        <dbReference type="Proteomes" id="UP000290637"/>
    </source>
</evidence>
<dbReference type="Proteomes" id="UP000290637">
    <property type="component" value="Chromosome"/>
</dbReference>
<dbReference type="EMBL" id="CP035913">
    <property type="protein sequence ID" value="QBE66445.1"/>
    <property type="molecule type" value="Genomic_DNA"/>
</dbReference>
<dbReference type="KEGG" id="plue:EWM63_28645"/>
<dbReference type="RefSeq" id="WP_130189552.1">
    <property type="nucleotide sequence ID" value="NZ_CP035913.1"/>
</dbReference>
<accession>A0A4P6L524</accession>
<dbReference type="AlphaFoldDB" id="A0A4P6L524"/>